<protein>
    <submittedName>
        <fullName evidence="1">LADA_0F12640g1_1</fullName>
    </submittedName>
</protein>
<proteinExistence type="predicted"/>
<dbReference type="OrthoDB" id="2135762at2759"/>
<evidence type="ECO:0000313" key="2">
    <source>
        <dbReference type="Proteomes" id="UP000190274"/>
    </source>
</evidence>
<dbReference type="Pfam" id="PF08641">
    <property type="entry name" value="Mis14"/>
    <property type="match status" value="1"/>
</dbReference>
<dbReference type="GO" id="GO:0000070">
    <property type="term" value="P:mitotic sister chromatid segregation"/>
    <property type="evidence" value="ECO:0007669"/>
    <property type="project" value="InterPro"/>
</dbReference>
<reference evidence="1 2" key="1">
    <citation type="submission" date="2016-03" db="EMBL/GenBank/DDBJ databases">
        <authorList>
            <person name="Devillers H."/>
        </authorList>
    </citation>
    <scope>NUCLEOTIDE SEQUENCE [LARGE SCALE GENOMIC DNA]</scope>
    <source>
        <strain evidence="1">CBS 10888</strain>
    </source>
</reference>
<evidence type="ECO:0000313" key="1">
    <source>
        <dbReference type="EMBL" id="SCU91868.1"/>
    </source>
</evidence>
<dbReference type="InterPro" id="IPR013950">
    <property type="entry name" value="Mis14/Nsl1"/>
</dbReference>
<dbReference type="GO" id="GO:0005634">
    <property type="term" value="C:nucleus"/>
    <property type="evidence" value="ECO:0007669"/>
    <property type="project" value="EnsemblFungi"/>
</dbReference>
<name>A0A1G4JN41_9SACH</name>
<accession>A0A1G4JN41</accession>
<dbReference type="EMBL" id="LT598458">
    <property type="protein sequence ID" value="SCU91868.1"/>
    <property type="molecule type" value="Genomic_DNA"/>
</dbReference>
<gene>
    <name evidence="1" type="ORF">LADA_0F12640G</name>
</gene>
<sequence>MSTQPSKLDVTSEQLRSLYTQFQTILDEKVALHLPQEQDSVKGEVLLQLQKYLVEAMEAASGSLRVVNVKESASMADILARSQEQFVEPFDLALNEQVRQKYQEWEDQTVKVAQLRREAPRKLCESYKSEAQEVLKIADRLIEGLPNDSDLGESIEEEGPALTTVPEFREDYMEALTNLAEVKEQLPRNRANLQKLGQLVNFLEGELDSG</sequence>
<dbReference type="GO" id="GO:0000922">
    <property type="term" value="C:spindle pole"/>
    <property type="evidence" value="ECO:0007669"/>
    <property type="project" value="EnsemblFungi"/>
</dbReference>
<dbReference type="GO" id="GO:0000444">
    <property type="term" value="C:MIS12/MIND type complex"/>
    <property type="evidence" value="ECO:0007669"/>
    <property type="project" value="EnsemblFungi"/>
</dbReference>
<organism evidence="1 2">
    <name type="scientific">Lachancea dasiensis</name>
    <dbReference type="NCBI Taxonomy" id="1072105"/>
    <lineage>
        <taxon>Eukaryota</taxon>
        <taxon>Fungi</taxon>
        <taxon>Dikarya</taxon>
        <taxon>Ascomycota</taxon>
        <taxon>Saccharomycotina</taxon>
        <taxon>Saccharomycetes</taxon>
        <taxon>Saccharomycetales</taxon>
        <taxon>Saccharomycetaceae</taxon>
        <taxon>Lachancea</taxon>
    </lineage>
</organism>
<dbReference type="Proteomes" id="UP000190274">
    <property type="component" value="Chromosome F"/>
</dbReference>
<dbReference type="STRING" id="1266660.A0A1G4JN41"/>
<dbReference type="PANTHER" id="PTHR31749">
    <property type="entry name" value="KINETOCHORE-ASSOCIATED PROTEIN NSL1 HOMOLOG"/>
    <property type="match status" value="1"/>
</dbReference>
<keyword evidence="2" id="KW-1185">Reference proteome</keyword>
<dbReference type="AlphaFoldDB" id="A0A1G4JN41"/>
<dbReference type="PANTHER" id="PTHR31749:SF3">
    <property type="entry name" value="KINETOCHORE-ASSOCIATED PROTEIN NSL1 HOMOLOG"/>
    <property type="match status" value="1"/>
</dbReference>